<dbReference type="PANTHER" id="PTHR23501:SF193">
    <property type="entry name" value="MULTIDRUG TRANSPORTER, PUTATIVE (AFU_ORTHOLOGUE AFUA_8G00940)-RELATED"/>
    <property type="match status" value="1"/>
</dbReference>
<feature type="transmembrane region" description="Helical" evidence="8">
    <location>
        <begin position="157"/>
        <end position="179"/>
    </location>
</feature>
<dbReference type="FunFam" id="1.20.1720.10:FF:000012">
    <property type="entry name" value="MFS toxin efflux pump (AflT)"/>
    <property type="match status" value="1"/>
</dbReference>
<feature type="transmembrane region" description="Helical" evidence="8">
    <location>
        <begin position="330"/>
        <end position="350"/>
    </location>
</feature>
<dbReference type="InterPro" id="IPR011701">
    <property type="entry name" value="MFS"/>
</dbReference>
<organism evidence="10 11">
    <name type="scientific">Fusarium austroafricanum</name>
    <dbReference type="NCBI Taxonomy" id="2364996"/>
    <lineage>
        <taxon>Eukaryota</taxon>
        <taxon>Fungi</taxon>
        <taxon>Dikarya</taxon>
        <taxon>Ascomycota</taxon>
        <taxon>Pezizomycotina</taxon>
        <taxon>Sordariomycetes</taxon>
        <taxon>Hypocreomycetidae</taxon>
        <taxon>Hypocreales</taxon>
        <taxon>Nectriaceae</taxon>
        <taxon>Fusarium</taxon>
        <taxon>Fusarium concolor species complex</taxon>
    </lineage>
</organism>
<feature type="compositionally biased region" description="Polar residues" evidence="7">
    <location>
        <begin position="25"/>
        <end position="34"/>
    </location>
</feature>
<keyword evidence="11" id="KW-1185">Reference proteome</keyword>
<comment type="subcellular location">
    <subcellularLocation>
        <location evidence="1">Membrane</location>
        <topology evidence="1">Multi-pass membrane protein</topology>
    </subcellularLocation>
</comment>
<reference evidence="10" key="1">
    <citation type="submission" date="2020-01" db="EMBL/GenBank/DDBJ databases">
        <title>Identification and distribution of gene clusters putatively required for synthesis of sphingolipid metabolism inhibitors in phylogenetically diverse species of the filamentous fungus Fusarium.</title>
        <authorList>
            <person name="Kim H.-S."/>
            <person name="Busman M."/>
            <person name="Brown D.W."/>
            <person name="Divon H."/>
            <person name="Uhlig S."/>
            <person name="Proctor R.H."/>
        </authorList>
    </citation>
    <scope>NUCLEOTIDE SEQUENCE</scope>
    <source>
        <strain evidence="10">NRRL 53441</strain>
    </source>
</reference>
<comment type="caution">
    <text evidence="10">The sequence shown here is derived from an EMBL/GenBank/DDBJ whole genome shotgun (WGS) entry which is preliminary data.</text>
</comment>
<keyword evidence="3 8" id="KW-0812">Transmembrane</keyword>
<feature type="domain" description="Major facilitator superfamily (MFS) profile" evidence="9">
    <location>
        <begin position="67"/>
        <end position="554"/>
    </location>
</feature>
<evidence type="ECO:0000313" key="11">
    <source>
        <dbReference type="Proteomes" id="UP000605986"/>
    </source>
</evidence>
<dbReference type="Proteomes" id="UP000605986">
    <property type="component" value="Unassembled WGS sequence"/>
</dbReference>
<feature type="transmembrane region" description="Helical" evidence="8">
    <location>
        <begin position="457"/>
        <end position="481"/>
    </location>
</feature>
<dbReference type="OrthoDB" id="10021397at2759"/>
<feature type="transmembrane region" description="Helical" evidence="8">
    <location>
        <begin position="393"/>
        <end position="412"/>
    </location>
</feature>
<keyword evidence="6" id="KW-0325">Glycoprotein</keyword>
<evidence type="ECO:0000313" key="10">
    <source>
        <dbReference type="EMBL" id="KAF4446348.1"/>
    </source>
</evidence>
<evidence type="ECO:0000256" key="7">
    <source>
        <dbReference type="SAM" id="MobiDB-lite"/>
    </source>
</evidence>
<feature type="compositionally biased region" description="Basic and acidic residues" evidence="7">
    <location>
        <begin position="1"/>
        <end position="24"/>
    </location>
</feature>
<dbReference type="SUPFAM" id="SSF103473">
    <property type="entry name" value="MFS general substrate transporter"/>
    <property type="match status" value="1"/>
</dbReference>
<dbReference type="InterPro" id="IPR020846">
    <property type="entry name" value="MFS_dom"/>
</dbReference>
<evidence type="ECO:0000256" key="1">
    <source>
        <dbReference type="ARBA" id="ARBA00004141"/>
    </source>
</evidence>
<evidence type="ECO:0000256" key="8">
    <source>
        <dbReference type="SAM" id="Phobius"/>
    </source>
</evidence>
<dbReference type="InterPro" id="IPR036259">
    <property type="entry name" value="MFS_trans_sf"/>
</dbReference>
<evidence type="ECO:0000256" key="4">
    <source>
        <dbReference type="ARBA" id="ARBA00022989"/>
    </source>
</evidence>
<name>A0A8H4KBD1_9HYPO</name>
<dbReference type="PROSITE" id="PS50850">
    <property type="entry name" value="MFS"/>
    <property type="match status" value="1"/>
</dbReference>
<feature type="transmembrane region" description="Helical" evidence="8">
    <location>
        <begin position="191"/>
        <end position="216"/>
    </location>
</feature>
<keyword evidence="5 8" id="KW-0472">Membrane</keyword>
<sequence>MTTPTSKEEHTEPRVVIGDDEKAESPSNTPTLNEPIQDENRTKSENGELPAEDEETEWLSGWKLMSMMISLTLAAFLMLLDMSIISTAVPRITSDFHSLPDIGWYASAYNLASAALQPLTGKLYMYFNTRWTFLALFFVFEVGSLICGVAQSSAMLIIGRAVAGIGASGIQNGALTMIAKAVPIHKRPSHVGILMGFAQLGLISGPLLGGAFTQYTTWRWCFYINLPIGAICAVLILVVHIPDHRASTDETAMQILRTKLDFTGFVLFCPSIVMLLLALQWGGIEYPWNSATVIGLFCGGGVLFLIFIYWEHRVGAEAMIPLPIVRTRQVWTSCLTQMFLFATVLVASYYWPVYFQSAKDASPFTSGVNLLPSILSVIFAAVLSGALAQKVGYYLPFSTASGALSAIGFGLSSSIGPHASTAKWAGYQIVLGIGRGVGLQMPIIAIQSNTSPDVTPIAMAILAFSQTFGSAIFITAANVIFTHELRKELVERLPDVNADVIINAGAGAVSSVVSGADLQQVLWSYSKGVRATFLLAVATSCAMVFASFGMGWKDIRKKKDGKAGEA</sequence>
<protein>
    <submittedName>
        <fullName evidence="10">Putative aflatoxin efflux pump AFLT</fullName>
    </submittedName>
</protein>
<feature type="transmembrane region" description="Helical" evidence="8">
    <location>
        <begin position="222"/>
        <end position="241"/>
    </location>
</feature>
<dbReference type="PANTHER" id="PTHR23501">
    <property type="entry name" value="MAJOR FACILITATOR SUPERFAMILY"/>
    <property type="match status" value="1"/>
</dbReference>
<evidence type="ECO:0000256" key="2">
    <source>
        <dbReference type="ARBA" id="ARBA00007520"/>
    </source>
</evidence>
<dbReference type="AlphaFoldDB" id="A0A8H4KBD1"/>
<feature type="transmembrane region" description="Helical" evidence="8">
    <location>
        <begin position="262"/>
        <end position="282"/>
    </location>
</feature>
<feature type="transmembrane region" description="Helical" evidence="8">
    <location>
        <begin position="370"/>
        <end position="388"/>
    </location>
</feature>
<feature type="transmembrane region" description="Helical" evidence="8">
    <location>
        <begin position="131"/>
        <end position="151"/>
    </location>
</feature>
<dbReference type="GO" id="GO:0022857">
    <property type="term" value="F:transmembrane transporter activity"/>
    <property type="evidence" value="ECO:0007669"/>
    <property type="project" value="InterPro"/>
</dbReference>
<keyword evidence="4 8" id="KW-1133">Transmembrane helix</keyword>
<dbReference type="GO" id="GO:0005886">
    <property type="term" value="C:plasma membrane"/>
    <property type="evidence" value="ECO:0007669"/>
    <property type="project" value="TreeGrafter"/>
</dbReference>
<feature type="transmembrane region" description="Helical" evidence="8">
    <location>
        <begin position="68"/>
        <end position="90"/>
    </location>
</feature>
<accession>A0A8H4KBD1</accession>
<evidence type="ECO:0000256" key="5">
    <source>
        <dbReference type="ARBA" id="ARBA00023136"/>
    </source>
</evidence>
<dbReference type="CDD" id="cd17502">
    <property type="entry name" value="MFS_Azr1_MDR_like"/>
    <property type="match status" value="1"/>
</dbReference>
<comment type="similarity">
    <text evidence="2">Belongs to the major facilitator superfamily. TCR/Tet family.</text>
</comment>
<feature type="region of interest" description="Disordered" evidence="7">
    <location>
        <begin position="1"/>
        <end position="52"/>
    </location>
</feature>
<proteinExistence type="inferred from homology"/>
<gene>
    <name evidence="10" type="ORF">F53441_9971</name>
</gene>
<feature type="transmembrane region" description="Helical" evidence="8">
    <location>
        <begin position="102"/>
        <end position="119"/>
    </location>
</feature>
<dbReference type="Pfam" id="PF07690">
    <property type="entry name" value="MFS_1"/>
    <property type="match status" value="1"/>
</dbReference>
<feature type="transmembrane region" description="Helical" evidence="8">
    <location>
        <begin position="288"/>
        <end position="310"/>
    </location>
</feature>
<evidence type="ECO:0000259" key="9">
    <source>
        <dbReference type="PROSITE" id="PS50850"/>
    </source>
</evidence>
<dbReference type="Gene3D" id="1.20.1720.10">
    <property type="entry name" value="Multidrug resistance protein D"/>
    <property type="match status" value="1"/>
</dbReference>
<evidence type="ECO:0000256" key="3">
    <source>
        <dbReference type="ARBA" id="ARBA00022692"/>
    </source>
</evidence>
<dbReference type="EMBL" id="JAADJG010000462">
    <property type="protein sequence ID" value="KAF4446348.1"/>
    <property type="molecule type" value="Genomic_DNA"/>
</dbReference>
<dbReference type="Gene3D" id="1.20.1250.20">
    <property type="entry name" value="MFS general substrate transporter like domains"/>
    <property type="match status" value="1"/>
</dbReference>
<evidence type="ECO:0000256" key="6">
    <source>
        <dbReference type="ARBA" id="ARBA00023180"/>
    </source>
</evidence>
<feature type="transmembrane region" description="Helical" evidence="8">
    <location>
        <begin position="531"/>
        <end position="552"/>
    </location>
</feature>